<proteinExistence type="predicted"/>
<organism evidence="1 2">
    <name type="scientific">Avena sativa</name>
    <name type="common">Oat</name>
    <dbReference type="NCBI Taxonomy" id="4498"/>
    <lineage>
        <taxon>Eukaryota</taxon>
        <taxon>Viridiplantae</taxon>
        <taxon>Streptophyta</taxon>
        <taxon>Embryophyta</taxon>
        <taxon>Tracheophyta</taxon>
        <taxon>Spermatophyta</taxon>
        <taxon>Magnoliopsida</taxon>
        <taxon>Liliopsida</taxon>
        <taxon>Poales</taxon>
        <taxon>Poaceae</taxon>
        <taxon>BOP clade</taxon>
        <taxon>Pooideae</taxon>
        <taxon>Poodae</taxon>
        <taxon>Poeae</taxon>
        <taxon>Poeae Chloroplast Group 1 (Aveneae type)</taxon>
        <taxon>Aveninae</taxon>
        <taxon>Avena</taxon>
    </lineage>
</organism>
<dbReference type="Proteomes" id="UP001732700">
    <property type="component" value="Chromosome 4A"/>
</dbReference>
<accession>A0ACD5WC30</accession>
<dbReference type="EnsemblPlants" id="AVESA.00010b.r2.4AG0611480.1">
    <property type="protein sequence ID" value="AVESA.00010b.r2.4AG0611480.1.CDS"/>
    <property type="gene ID" value="AVESA.00010b.r2.4AG0611480"/>
</dbReference>
<evidence type="ECO:0000313" key="2">
    <source>
        <dbReference type="Proteomes" id="UP001732700"/>
    </source>
</evidence>
<evidence type="ECO:0000313" key="1">
    <source>
        <dbReference type="EnsemblPlants" id="AVESA.00010b.r2.4AG0611480.1.CDS"/>
    </source>
</evidence>
<name>A0ACD5WC30_AVESA</name>
<reference evidence="1" key="2">
    <citation type="submission" date="2025-09" db="UniProtKB">
        <authorList>
            <consortium name="EnsemblPlants"/>
        </authorList>
    </citation>
    <scope>IDENTIFICATION</scope>
</reference>
<protein>
    <submittedName>
        <fullName evidence="1">Uncharacterized protein</fullName>
    </submittedName>
</protein>
<keyword evidence="2" id="KW-1185">Reference proteome</keyword>
<sequence>MIKKEMGLPCFSKIDKKLKAMGTAMPQELHLGILENLPPHPETLARVSVVCRAWRHIVNDPGFLARCRKRHRVPLTIGFFHNSDALPRPFVHAGDTASFDFKWPTDKKWTFMDCRHGRVLLRDMNWFLVWHPMTGHRYRIEAESSRWGEYSERSMNAALLCVGDNDGHNICCQQPTSPFRVALMHSDSHGHVYAGVYSSITRQWSPQPTSVNLPLVCDIRAEPCVVIFNTMYQPLYDYRILAYDMDKGTLTVFNRPRGGNVRLMKIDGSARLGIAVAHGLTMRLWARGAYGGWVLRTTVDLGEVVAGLSKAPLPKTDPRFLVMPSVKIIGVAEEGDTLFLWTMVGIFKLCPKTMEVKKVCETVEGMETVYPYTAFPNSHVGNNVHLNVV</sequence>
<reference evidence="1" key="1">
    <citation type="submission" date="2021-05" db="EMBL/GenBank/DDBJ databases">
        <authorList>
            <person name="Scholz U."/>
            <person name="Mascher M."/>
            <person name="Fiebig A."/>
        </authorList>
    </citation>
    <scope>NUCLEOTIDE SEQUENCE [LARGE SCALE GENOMIC DNA]</scope>
</reference>